<comment type="caution">
    <text evidence="1">The sequence shown here is derived from an EMBL/GenBank/DDBJ whole genome shotgun (WGS) entry which is preliminary data.</text>
</comment>
<sequence length="132" mass="15435">MKKILTAKQARALTVRAQTKQALKEKQNEVRVSAELVKLKHDMLIRAKKKFPSCLLEVEKEVKKGKFEATIMVARDQRSGSEPWVYFLSRELCLLFEKAKYKTEVITEREDPVGSDPMFPYSVFYTYLKVTW</sequence>
<dbReference type="EMBL" id="MHRK01000033">
    <property type="protein sequence ID" value="OHA23442.1"/>
    <property type="molecule type" value="Genomic_DNA"/>
</dbReference>
<evidence type="ECO:0000313" key="2">
    <source>
        <dbReference type="Proteomes" id="UP000177130"/>
    </source>
</evidence>
<protein>
    <submittedName>
        <fullName evidence="1">Uncharacterized protein</fullName>
    </submittedName>
</protein>
<accession>A0A1G2MKD1</accession>
<evidence type="ECO:0000313" key="1">
    <source>
        <dbReference type="EMBL" id="OHA23442.1"/>
    </source>
</evidence>
<name>A0A1G2MKD1_9BACT</name>
<proteinExistence type="predicted"/>
<dbReference type="STRING" id="1802306.A3C72_03710"/>
<dbReference type="AlphaFoldDB" id="A0A1G2MKD1"/>
<reference evidence="1 2" key="1">
    <citation type="journal article" date="2016" name="Nat. Commun.">
        <title>Thousands of microbial genomes shed light on interconnected biogeochemical processes in an aquifer system.</title>
        <authorList>
            <person name="Anantharaman K."/>
            <person name="Brown C.T."/>
            <person name="Hug L.A."/>
            <person name="Sharon I."/>
            <person name="Castelle C.J."/>
            <person name="Probst A.J."/>
            <person name="Thomas B.C."/>
            <person name="Singh A."/>
            <person name="Wilkins M.J."/>
            <person name="Karaoz U."/>
            <person name="Brodie E.L."/>
            <person name="Williams K.H."/>
            <person name="Hubbard S.S."/>
            <person name="Banfield J.F."/>
        </authorList>
    </citation>
    <scope>NUCLEOTIDE SEQUENCE [LARGE SCALE GENOMIC DNA]</scope>
</reference>
<dbReference type="Proteomes" id="UP000177130">
    <property type="component" value="Unassembled WGS sequence"/>
</dbReference>
<organism evidence="1 2">
    <name type="scientific">Candidatus Taylorbacteria bacterium RIFCSPHIGHO2_02_FULL_43_32b</name>
    <dbReference type="NCBI Taxonomy" id="1802306"/>
    <lineage>
        <taxon>Bacteria</taxon>
        <taxon>Candidatus Tayloriibacteriota</taxon>
    </lineage>
</organism>
<gene>
    <name evidence="1" type="ORF">A3C72_03710</name>
</gene>